<evidence type="ECO:0000256" key="5">
    <source>
        <dbReference type="ARBA" id="ARBA00022822"/>
    </source>
</evidence>
<evidence type="ECO:0000313" key="11">
    <source>
        <dbReference type="EMBL" id="GAA0451708.1"/>
    </source>
</evidence>
<accession>A0ABP3JFA6</accession>
<comment type="pathway">
    <text evidence="2 8">Amino-acid biosynthesis; L-tryptophan biosynthesis; L-tryptophan from chorismate: step 4/5.</text>
</comment>
<dbReference type="EMBL" id="BAAACZ010000003">
    <property type="protein sequence ID" value="GAA0451708.1"/>
    <property type="molecule type" value="Genomic_DNA"/>
</dbReference>
<dbReference type="CDD" id="cd00331">
    <property type="entry name" value="IGPS"/>
    <property type="match status" value="1"/>
</dbReference>
<evidence type="ECO:0000313" key="12">
    <source>
        <dbReference type="Proteomes" id="UP001500740"/>
    </source>
</evidence>
<dbReference type="PANTHER" id="PTHR22854">
    <property type="entry name" value="TRYPTOPHAN BIOSYNTHESIS PROTEIN"/>
    <property type="match status" value="1"/>
</dbReference>
<comment type="similarity">
    <text evidence="8">Belongs to the TrpC family.</text>
</comment>
<keyword evidence="7 8" id="KW-0456">Lyase</keyword>
<comment type="caution">
    <text evidence="11">The sequence shown here is derived from an EMBL/GenBank/DDBJ whole genome shotgun (WGS) entry which is preliminary data.</text>
</comment>
<evidence type="ECO:0000256" key="3">
    <source>
        <dbReference type="ARBA" id="ARBA00022605"/>
    </source>
</evidence>
<evidence type="ECO:0000256" key="9">
    <source>
        <dbReference type="SAM" id="Coils"/>
    </source>
</evidence>
<evidence type="ECO:0000259" key="10">
    <source>
        <dbReference type="Pfam" id="PF00218"/>
    </source>
</evidence>
<protein>
    <recommendedName>
        <fullName evidence="8">Indole-3-glycerol phosphate synthase</fullName>
        <shortName evidence="8">IGPS</shortName>
        <ecNumber evidence="8">4.1.1.48</ecNumber>
    </recommendedName>
</protein>
<dbReference type="HAMAP" id="MF_00134_A">
    <property type="entry name" value="IGPS_A"/>
    <property type="match status" value="1"/>
</dbReference>
<dbReference type="Pfam" id="PF00218">
    <property type="entry name" value="IGPS"/>
    <property type="match status" value="1"/>
</dbReference>
<dbReference type="InterPro" id="IPR011060">
    <property type="entry name" value="RibuloseP-bd_barrel"/>
</dbReference>
<keyword evidence="3 8" id="KW-0028">Amino-acid biosynthesis</keyword>
<sequence>MKTILDRILEEKQKEVERLKNESKRELSISSTGIQSRPSLYDTFRQSDQLSVIAEIKRASPSKGDINIGIKPKEQAHIYEQGGASAISVLTDTPFFKGTMNDLTEVRQTVELPLLCKDFIIDEVQIDRAKIAGANVILLIAAALSKERLAMLFNYATQLGLEVLFEVHNQTELEVALELDVKIIGINNRDLKTFNVDLTTTERLISQIEDPNRVVISESGITSCEDAEFVSQAGANGILVGETLMQSSNVESELEKLKVKRSTV</sequence>
<dbReference type="PROSITE" id="PS00614">
    <property type="entry name" value="IGPS"/>
    <property type="match status" value="1"/>
</dbReference>
<evidence type="ECO:0000256" key="2">
    <source>
        <dbReference type="ARBA" id="ARBA00004696"/>
    </source>
</evidence>
<keyword evidence="4 8" id="KW-0210">Decarboxylase</keyword>
<evidence type="ECO:0000256" key="4">
    <source>
        <dbReference type="ARBA" id="ARBA00022793"/>
    </source>
</evidence>
<name>A0ABP3JFA6_9BACI</name>
<dbReference type="InterPro" id="IPR013798">
    <property type="entry name" value="Indole-3-glycerol_P_synth_dom"/>
</dbReference>
<evidence type="ECO:0000256" key="1">
    <source>
        <dbReference type="ARBA" id="ARBA00001633"/>
    </source>
</evidence>
<dbReference type="EC" id="4.1.1.48" evidence="8"/>
<keyword evidence="5 8" id="KW-0822">Tryptophan biosynthesis</keyword>
<feature type="domain" description="Indole-3-glycerol phosphate synthase" evidence="10">
    <location>
        <begin position="5"/>
        <end position="257"/>
    </location>
</feature>
<dbReference type="InterPro" id="IPR001468">
    <property type="entry name" value="Indole-3-GlycerolPSynthase_CS"/>
</dbReference>
<dbReference type="HAMAP" id="MF_00134_B">
    <property type="entry name" value="IGPS_B"/>
    <property type="match status" value="1"/>
</dbReference>
<dbReference type="InterPro" id="IPR045186">
    <property type="entry name" value="Indole-3-glycerol_P_synth"/>
</dbReference>
<dbReference type="SUPFAM" id="SSF51366">
    <property type="entry name" value="Ribulose-phoshate binding barrel"/>
    <property type="match status" value="1"/>
</dbReference>
<evidence type="ECO:0000256" key="6">
    <source>
        <dbReference type="ARBA" id="ARBA00023141"/>
    </source>
</evidence>
<dbReference type="Gene3D" id="3.20.20.70">
    <property type="entry name" value="Aldolase class I"/>
    <property type="match status" value="1"/>
</dbReference>
<keyword evidence="6 8" id="KW-0057">Aromatic amino acid biosynthesis</keyword>
<comment type="catalytic activity">
    <reaction evidence="1 8">
        <text>1-(2-carboxyphenylamino)-1-deoxy-D-ribulose 5-phosphate + H(+) = (1S,2R)-1-C-(indol-3-yl)glycerol 3-phosphate + CO2 + H2O</text>
        <dbReference type="Rhea" id="RHEA:23476"/>
        <dbReference type="ChEBI" id="CHEBI:15377"/>
        <dbReference type="ChEBI" id="CHEBI:15378"/>
        <dbReference type="ChEBI" id="CHEBI:16526"/>
        <dbReference type="ChEBI" id="CHEBI:58613"/>
        <dbReference type="ChEBI" id="CHEBI:58866"/>
        <dbReference type="EC" id="4.1.1.48"/>
    </reaction>
</comment>
<dbReference type="InterPro" id="IPR013785">
    <property type="entry name" value="Aldolase_TIM"/>
</dbReference>
<evidence type="ECO:0000256" key="7">
    <source>
        <dbReference type="ARBA" id="ARBA00023239"/>
    </source>
</evidence>
<reference evidence="12" key="1">
    <citation type="journal article" date="2019" name="Int. J. Syst. Evol. Microbiol.">
        <title>The Global Catalogue of Microorganisms (GCM) 10K type strain sequencing project: providing services to taxonomists for standard genome sequencing and annotation.</title>
        <authorList>
            <consortium name="The Broad Institute Genomics Platform"/>
            <consortium name="The Broad Institute Genome Sequencing Center for Infectious Disease"/>
            <person name="Wu L."/>
            <person name="Ma J."/>
        </authorList>
    </citation>
    <scope>NUCLEOTIDE SEQUENCE [LARGE SCALE GENOMIC DNA]</scope>
    <source>
        <strain evidence="12">JCM 14193</strain>
    </source>
</reference>
<evidence type="ECO:0000256" key="8">
    <source>
        <dbReference type="HAMAP-Rule" id="MF_00134"/>
    </source>
</evidence>
<proteinExistence type="inferred from homology"/>
<feature type="coiled-coil region" evidence="9">
    <location>
        <begin position="2"/>
        <end position="29"/>
    </location>
</feature>
<dbReference type="NCBIfam" id="NF001377">
    <property type="entry name" value="PRK00278.2-4"/>
    <property type="match status" value="1"/>
</dbReference>
<dbReference type="RefSeq" id="WP_343781291.1">
    <property type="nucleotide sequence ID" value="NZ_BAAACZ010000003.1"/>
</dbReference>
<dbReference type="Proteomes" id="UP001500740">
    <property type="component" value="Unassembled WGS sequence"/>
</dbReference>
<dbReference type="PANTHER" id="PTHR22854:SF2">
    <property type="entry name" value="INDOLE-3-GLYCEROL-PHOSPHATE SYNTHASE"/>
    <property type="match status" value="1"/>
</dbReference>
<gene>
    <name evidence="8 11" type="primary">trpC</name>
    <name evidence="11" type="ORF">GCM10008935_02830</name>
</gene>
<organism evidence="11 12">
    <name type="scientific">Alkalibacillus silvisoli</name>
    <dbReference type="NCBI Taxonomy" id="392823"/>
    <lineage>
        <taxon>Bacteria</taxon>
        <taxon>Bacillati</taxon>
        <taxon>Bacillota</taxon>
        <taxon>Bacilli</taxon>
        <taxon>Bacillales</taxon>
        <taxon>Bacillaceae</taxon>
        <taxon>Alkalibacillus</taxon>
    </lineage>
</organism>
<dbReference type="NCBIfam" id="NF001371">
    <property type="entry name" value="PRK00278.1-3"/>
    <property type="match status" value="1"/>
</dbReference>
<keyword evidence="12" id="KW-1185">Reference proteome</keyword>
<keyword evidence="9" id="KW-0175">Coiled coil</keyword>